<dbReference type="eggNOG" id="ENOG5032SBH">
    <property type="taxonomic scope" value="Bacteria"/>
</dbReference>
<feature type="transmembrane region" description="Helical" evidence="1">
    <location>
        <begin position="20"/>
        <end position="43"/>
    </location>
</feature>
<feature type="transmembrane region" description="Helical" evidence="1">
    <location>
        <begin position="126"/>
        <end position="144"/>
    </location>
</feature>
<feature type="transmembrane region" description="Helical" evidence="1">
    <location>
        <begin position="55"/>
        <end position="77"/>
    </location>
</feature>
<protein>
    <recommendedName>
        <fullName evidence="2">Potassium channel domain-containing protein</fullName>
    </recommendedName>
</protein>
<feature type="transmembrane region" description="Helical" evidence="1">
    <location>
        <begin position="89"/>
        <end position="106"/>
    </location>
</feature>
<dbReference type="InterPro" id="IPR013099">
    <property type="entry name" value="K_chnl_dom"/>
</dbReference>
<feature type="transmembrane region" description="Helical" evidence="1">
    <location>
        <begin position="150"/>
        <end position="171"/>
    </location>
</feature>
<sequence length="184" mass="20198">MSDVPEAGQLRAGQLRAGQVLPLVWLLARLLLSVTILLVIYYQMPVHEGGLRSDLPWLGLDLLLFGALVGAQVPLILRARHPVLRSAEAMALCVCFYLMMFARIYVSLSAADPAAFTQILDRSTALYFTVTVFATVGFGDIAAATNPMKLVVTVQMILNLIVLGVLVRTLFTIGRRSQERRARS</sequence>
<evidence type="ECO:0000256" key="1">
    <source>
        <dbReference type="SAM" id="Phobius"/>
    </source>
</evidence>
<evidence type="ECO:0000313" key="4">
    <source>
        <dbReference type="Proteomes" id="UP000007947"/>
    </source>
</evidence>
<dbReference type="SUPFAM" id="SSF81324">
    <property type="entry name" value="Voltage-gated potassium channels"/>
    <property type="match status" value="1"/>
</dbReference>
<dbReference type="Pfam" id="PF07885">
    <property type="entry name" value="Ion_trans_2"/>
    <property type="match status" value="1"/>
</dbReference>
<dbReference type="Proteomes" id="UP000007947">
    <property type="component" value="Chromosome"/>
</dbReference>
<feature type="domain" description="Potassium channel" evidence="2">
    <location>
        <begin position="98"/>
        <end position="172"/>
    </location>
</feature>
<gene>
    <name evidence="3" type="ordered locus">MLP_52970</name>
</gene>
<dbReference type="Gene3D" id="1.10.287.70">
    <property type="match status" value="1"/>
</dbReference>
<proteinExistence type="predicted"/>
<reference evidence="3 4" key="1">
    <citation type="submission" date="2011-05" db="EMBL/GenBank/DDBJ databases">
        <title>Whole genome sequence of Microlunatus phosphovorus NM-1.</title>
        <authorList>
            <person name="Hosoyama A."/>
            <person name="Sasaki K."/>
            <person name="Harada T."/>
            <person name="Igarashi R."/>
            <person name="Kawakoshi A."/>
            <person name="Sasagawa M."/>
            <person name="Fukada J."/>
            <person name="Nakamura S."/>
            <person name="Katano Y."/>
            <person name="Hanada S."/>
            <person name="Kamagata Y."/>
            <person name="Nakamura N."/>
            <person name="Yamazaki S."/>
            <person name="Fujita N."/>
        </authorList>
    </citation>
    <scope>NUCLEOTIDE SEQUENCE [LARGE SCALE GENOMIC DNA]</scope>
    <source>
        <strain evidence="4">ATCC 700054 / DSM 10555 / JCM 9379 / NBRC 101784 / NCIMB 13414 / VKM Ac-1990 / NM-1</strain>
    </source>
</reference>
<accession>F5XIS3</accession>
<keyword evidence="1" id="KW-0472">Membrane</keyword>
<keyword evidence="1" id="KW-0812">Transmembrane</keyword>
<dbReference type="HOGENOM" id="CLU_112040_0_0_11"/>
<name>F5XIS3_MICPN</name>
<keyword evidence="1" id="KW-1133">Transmembrane helix</keyword>
<dbReference type="AlphaFoldDB" id="F5XIS3"/>
<dbReference type="STRING" id="1032480.MLP_52970"/>
<dbReference type="EMBL" id="AP012204">
    <property type="protein sequence ID" value="BAK38311.1"/>
    <property type="molecule type" value="Genomic_DNA"/>
</dbReference>
<evidence type="ECO:0000259" key="2">
    <source>
        <dbReference type="Pfam" id="PF07885"/>
    </source>
</evidence>
<dbReference type="RefSeq" id="WP_013866123.1">
    <property type="nucleotide sequence ID" value="NC_015635.1"/>
</dbReference>
<dbReference type="KEGG" id="mph:MLP_52970"/>
<evidence type="ECO:0000313" key="3">
    <source>
        <dbReference type="EMBL" id="BAK38311.1"/>
    </source>
</evidence>
<keyword evidence="4" id="KW-1185">Reference proteome</keyword>
<organism evidence="3 4">
    <name type="scientific">Microlunatus phosphovorus (strain ATCC 700054 / DSM 10555 / JCM 9379 / NBRC 101784 / NCIMB 13414 / VKM Ac-1990 / NM-1)</name>
    <dbReference type="NCBI Taxonomy" id="1032480"/>
    <lineage>
        <taxon>Bacteria</taxon>
        <taxon>Bacillati</taxon>
        <taxon>Actinomycetota</taxon>
        <taxon>Actinomycetes</taxon>
        <taxon>Propionibacteriales</taxon>
        <taxon>Propionibacteriaceae</taxon>
        <taxon>Microlunatus</taxon>
    </lineage>
</organism>